<keyword evidence="9 12" id="KW-0863">Zinc-finger</keyword>
<dbReference type="InterPro" id="IPR002867">
    <property type="entry name" value="IBR_dom"/>
</dbReference>
<dbReference type="InterPro" id="IPR013083">
    <property type="entry name" value="Znf_RING/FYVE/PHD"/>
</dbReference>
<dbReference type="Gene3D" id="3.30.40.10">
    <property type="entry name" value="Zinc/RING finger domain, C3HC4 (zinc finger)"/>
    <property type="match status" value="1"/>
</dbReference>
<dbReference type="PANTHER" id="PTHR35710">
    <property type="entry name" value="OBP3-RESPONSIVE PROTEIN 4 (ORG4)"/>
    <property type="match status" value="1"/>
</dbReference>
<evidence type="ECO:0000256" key="2">
    <source>
        <dbReference type="ARBA" id="ARBA00003976"/>
    </source>
</evidence>
<protein>
    <recommendedName>
        <fullName evidence="5">RBR-type E3 ubiquitin transferase</fullName>
        <ecNumber evidence="5">2.3.2.31</ecNumber>
    </recommendedName>
</protein>
<proteinExistence type="inferred from homology"/>
<evidence type="ECO:0000256" key="7">
    <source>
        <dbReference type="ARBA" id="ARBA00022723"/>
    </source>
</evidence>
<gene>
    <name evidence="16" type="ORF">IFM89_021654</name>
</gene>
<evidence type="ECO:0000256" key="3">
    <source>
        <dbReference type="ARBA" id="ARBA00004906"/>
    </source>
</evidence>
<accession>A0A835M0G8</accession>
<keyword evidence="10" id="KW-0833">Ubl conjugation pathway</keyword>
<evidence type="ECO:0000259" key="15">
    <source>
        <dbReference type="PROSITE" id="PS51873"/>
    </source>
</evidence>
<dbReference type="EC" id="2.3.2.31" evidence="5"/>
<evidence type="ECO:0000256" key="1">
    <source>
        <dbReference type="ARBA" id="ARBA00001798"/>
    </source>
</evidence>
<keyword evidence="6" id="KW-0808">Transferase</keyword>
<evidence type="ECO:0000256" key="4">
    <source>
        <dbReference type="ARBA" id="ARBA00005884"/>
    </source>
</evidence>
<dbReference type="Pfam" id="PF21235">
    <property type="entry name" value="UBA_ARI1"/>
    <property type="match status" value="1"/>
</dbReference>
<evidence type="ECO:0000313" key="16">
    <source>
        <dbReference type="EMBL" id="KAF9615083.1"/>
    </source>
</evidence>
<comment type="function">
    <text evidence="2">Might act as an E3 ubiquitin-protein ligase, or as part of E3 complex, which accepts ubiquitin from specific E2 ubiquitin-conjugating enzymes and then transfers it to substrates.</text>
</comment>
<dbReference type="GO" id="GO:0008270">
    <property type="term" value="F:zinc ion binding"/>
    <property type="evidence" value="ECO:0007669"/>
    <property type="project" value="UniProtKB-KW"/>
</dbReference>
<dbReference type="InterPro" id="IPR017907">
    <property type="entry name" value="Znf_RING_CS"/>
</dbReference>
<dbReference type="InterPro" id="IPR048962">
    <property type="entry name" value="ARIH1-like_UBL"/>
</dbReference>
<dbReference type="Pfam" id="PF01485">
    <property type="entry name" value="IBR"/>
    <property type="match status" value="1"/>
</dbReference>
<feature type="domain" description="RING-type" evidence="15">
    <location>
        <begin position="118"/>
        <end position="295"/>
    </location>
</feature>
<evidence type="ECO:0000256" key="5">
    <source>
        <dbReference type="ARBA" id="ARBA00012251"/>
    </source>
</evidence>
<dbReference type="Pfam" id="PF22191">
    <property type="entry name" value="IBR_1"/>
    <property type="match status" value="1"/>
</dbReference>
<dbReference type="PROSITE" id="PS50089">
    <property type="entry name" value="ZF_RING_2"/>
    <property type="match status" value="1"/>
</dbReference>
<sequence length="603" mass="69743">MDESEDNMNDMSNESYGDEESLLSDNDDEGGYSDDEASHYHQQNYTVLSEYNIQQLQEEAITTISNMNSISRVSATILLLHYNWSVDKLQDAWFADEEKVRTTVGLLEEPIVHYPNSKKVTCAICFEIFIRRRMHAAACGHPFCEKCWKGYVSTAINDGPGCLVLRCPDPSCHAAVGHDMINSLVSNENFEVGSESYNVSCNCKYSFCWNCAEDAHSPVDCDIVAKWMLKNSDESENVNWILANSKACPECKRPIQKNDGCMHMTCRPPCRHEFCWLCLAPWTKHGYDGSCNRYNEKEKQDGTEKRRKMAKQLIDKYTHYYERWLANRLSRQKAVGDLKQMQDVNMEKLGKNQCQTLLQLKFITEAWLQIIECRRVLEWTYAYGYYVPEHEHKKRELFECLQGHAEFELERLHLCAEKELQVYLNAEAPSEDFNNFRAKLKCFTNTTCNYFKNLVQALENGLVEFYNAASNDYKAKLVLKPLSPERRWKFMYEPIHQDIRVLSKKIPITQYLNIQVGVGHNFLLHATGWKWKLTTSWGGDGVSRIRNKTSVDLLPGMDFRFGWRAEYVLPELHGAVGTEEPMFNLDSGRLQASLDRVEAIFTV</sequence>
<evidence type="ECO:0000256" key="12">
    <source>
        <dbReference type="PROSITE-ProRule" id="PRU00175"/>
    </source>
</evidence>
<evidence type="ECO:0000256" key="8">
    <source>
        <dbReference type="ARBA" id="ARBA00022737"/>
    </source>
</evidence>
<comment type="catalytic activity">
    <reaction evidence="1">
        <text>[E2 ubiquitin-conjugating enzyme]-S-ubiquitinyl-L-cysteine + [acceptor protein]-L-lysine = [E2 ubiquitin-conjugating enzyme]-L-cysteine + [acceptor protein]-N(6)-ubiquitinyl-L-lysine.</text>
        <dbReference type="EC" id="2.3.2.31"/>
    </reaction>
</comment>
<evidence type="ECO:0000256" key="11">
    <source>
        <dbReference type="ARBA" id="ARBA00022833"/>
    </source>
</evidence>
<dbReference type="CDD" id="cd23141">
    <property type="entry name" value="RING-HC_ARI6-like"/>
    <property type="match status" value="1"/>
</dbReference>
<evidence type="ECO:0000259" key="14">
    <source>
        <dbReference type="PROSITE" id="PS50089"/>
    </source>
</evidence>
<dbReference type="Gene3D" id="1.20.120.1750">
    <property type="match status" value="1"/>
</dbReference>
<dbReference type="InterPro" id="IPR044066">
    <property type="entry name" value="TRIAD_supradom"/>
</dbReference>
<dbReference type="FunFam" id="1.20.120.1750:FF:000027">
    <property type="entry name" value="RBR-type E3 ubiquitin transferase"/>
    <property type="match status" value="1"/>
</dbReference>
<dbReference type="Pfam" id="PF25003">
    <property type="entry name" value="DUF7781"/>
    <property type="match status" value="1"/>
</dbReference>
<evidence type="ECO:0000256" key="13">
    <source>
        <dbReference type="SAM" id="MobiDB-lite"/>
    </source>
</evidence>
<comment type="similarity">
    <text evidence="4">Belongs to the RBR family. Ariadne subfamily.</text>
</comment>
<keyword evidence="17" id="KW-1185">Reference proteome</keyword>
<dbReference type="AlphaFoldDB" id="A0A835M0G8"/>
<evidence type="ECO:0000256" key="6">
    <source>
        <dbReference type="ARBA" id="ARBA00022679"/>
    </source>
</evidence>
<feature type="compositionally biased region" description="Acidic residues" evidence="13">
    <location>
        <begin position="16"/>
        <end position="35"/>
    </location>
</feature>
<comment type="caution">
    <text evidence="16">The sequence shown here is derived from an EMBL/GenBank/DDBJ whole genome shotgun (WGS) entry which is preliminary data.</text>
</comment>
<keyword evidence="7" id="KW-0479">Metal-binding</keyword>
<dbReference type="PROSITE" id="PS51873">
    <property type="entry name" value="TRIAD"/>
    <property type="match status" value="1"/>
</dbReference>
<dbReference type="InterPro" id="IPR056683">
    <property type="entry name" value="DUF7781"/>
</dbReference>
<name>A0A835M0G8_9MAGN</name>
<dbReference type="SUPFAM" id="SSF57850">
    <property type="entry name" value="RING/U-box"/>
    <property type="match status" value="2"/>
</dbReference>
<keyword evidence="11" id="KW-0862">Zinc</keyword>
<dbReference type="Proteomes" id="UP000631114">
    <property type="component" value="Unassembled WGS sequence"/>
</dbReference>
<dbReference type="FunFam" id="3.30.40.10:FF:000019">
    <property type="entry name" value="RBR-type E3 ubiquitin transferase"/>
    <property type="match status" value="1"/>
</dbReference>
<dbReference type="InterPro" id="IPR001841">
    <property type="entry name" value="Znf_RING"/>
</dbReference>
<dbReference type="InterPro" id="IPR027370">
    <property type="entry name" value="Znf-RING_euk"/>
</dbReference>
<dbReference type="EMBL" id="JADFTS010000003">
    <property type="protein sequence ID" value="KAF9615083.1"/>
    <property type="molecule type" value="Genomic_DNA"/>
</dbReference>
<dbReference type="Pfam" id="PF13445">
    <property type="entry name" value="zf-RING_UBOX"/>
    <property type="match status" value="1"/>
</dbReference>
<feature type="region of interest" description="Disordered" evidence="13">
    <location>
        <begin position="1"/>
        <end position="37"/>
    </location>
</feature>
<dbReference type="PROSITE" id="PS00518">
    <property type="entry name" value="ZF_RING_1"/>
    <property type="match status" value="1"/>
</dbReference>
<evidence type="ECO:0000256" key="10">
    <source>
        <dbReference type="ARBA" id="ARBA00022786"/>
    </source>
</evidence>
<dbReference type="SMART" id="SM00647">
    <property type="entry name" value="IBR"/>
    <property type="match status" value="2"/>
</dbReference>
<organism evidence="16 17">
    <name type="scientific">Coptis chinensis</name>
    <dbReference type="NCBI Taxonomy" id="261450"/>
    <lineage>
        <taxon>Eukaryota</taxon>
        <taxon>Viridiplantae</taxon>
        <taxon>Streptophyta</taxon>
        <taxon>Embryophyta</taxon>
        <taxon>Tracheophyta</taxon>
        <taxon>Spermatophyta</taxon>
        <taxon>Magnoliopsida</taxon>
        <taxon>Ranunculales</taxon>
        <taxon>Ranunculaceae</taxon>
        <taxon>Coptidoideae</taxon>
        <taxon>Coptis</taxon>
    </lineage>
</organism>
<dbReference type="GO" id="GO:0061630">
    <property type="term" value="F:ubiquitin protein ligase activity"/>
    <property type="evidence" value="ECO:0007669"/>
    <property type="project" value="UniProtKB-EC"/>
</dbReference>
<feature type="domain" description="RING-type" evidence="14">
    <location>
        <begin position="122"/>
        <end position="166"/>
    </location>
</feature>
<evidence type="ECO:0000256" key="9">
    <source>
        <dbReference type="ARBA" id="ARBA00022771"/>
    </source>
</evidence>
<evidence type="ECO:0000313" key="17">
    <source>
        <dbReference type="Proteomes" id="UP000631114"/>
    </source>
</evidence>
<dbReference type="OrthoDB" id="10009520at2759"/>
<comment type="pathway">
    <text evidence="3">Protein modification; protein ubiquitination.</text>
</comment>
<reference evidence="16 17" key="1">
    <citation type="submission" date="2020-10" db="EMBL/GenBank/DDBJ databases">
        <title>The Coptis chinensis genome and diversification of protoberbering-type alkaloids.</title>
        <authorList>
            <person name="Wang B."/>
            <person name="Shu S."/>
            <person name="Song C."/>
            <person name="Liu Y."/>
        </authorList>
    </citation>
    <scope>NUCLEOTIDE SEQUENCE [LARGE SCALE GENOMIC DNA]</scope>
    <source>
        <strain evidence="16">HL-2020</strain>
        <tissue evidence="16">Leaf</tissue>
    </source>
</reference>
<keyword evidence="8" id="KW-0677">Repeat</keyword>
<dbReference type="PANTHER" id="PTHR35710:SF1">
    <property type="entry name" value="OBP3-RESPONSIVE PROTEIN 4 (ORG4)"/>
    <property type="match status" value="1"/>
</dbReference>